<feature type="chain" id="PRO_5047492052" evidence="4">
    <location>
        <begin position="28"/>
        <end position="577"/>
    </location>
</feature>
<dbReference type="PANTHER" id="PTHR34597:SF3">
    <property type="entry name" value="OUTER MEMBRANE TRANSPORTER CDIB"/>
    <property type="match status" value="1"/>
</dbReference>
<keyword evidence="4" id="KW-0732">Signal</keyword>
<keyword evidence="3" id="KW-0998">Cell outer membrane</keyword>
<gene>
    <name evidence="8" type="ORF">QJV33_06175</name>
</gene>
<evidence type="ECO:0000259" key="5">
    <source>
        <dbReference type="Pfam" id="PF03865"/>
    </source>
</evidence>
<dbReference type="InterPro" id="IPR051544">
    <property type="entry name" value="TPS_OM_transporter"/>
</dbReference>
<evidence type="ECO:0000256" key="1">
    <source>
        <dbReference type="ARBA" id="ARBA00022452"/>
    </source>
</evidence>
<evidence type="ECO:0000256" key="4">
    <source>
        <dbReference type="SAM" id="SignalP"/>
    </source>
</evidence>
<evidence type="ECO:0000259" key="7">
    <source>
        <dbReference type="Pfam" id="PF17287"/>
    </source>
</evidence>
<evidence type="ECO:0000313" key="9">
    <source>
        <dbReference type="Proteomes" id="UP001431775"/>
    </source>
</evidence>
<sequence>MEKLKIIFKISCLYFILLSPAANQAFAYYNNNQYLRSLQYLQYQQRQQRMDTSDALPPSIKMKSEDFPFKLHNCVEINLITVENAYKLSPSTVHHITKKWENRCLTVDDLHQLLNTLNQQYIDQKYITSRMYFPKQDLSSRHLRISAMEGKLESFIFNGEEKGTYEFLAFPWQRNDVLDFEDIAQGIDQLNRIPNWEISMKIVPGQDPNASVVNIELPNAGIIHGKVFSDNYSQSNSGRTMGRSIVTTGNLLHLLDVWSFEYDHSLNARQSIGHNSFFTVQGSIPMGPWIFFGGWWRSDDMYNPTYIKNYPQRADSTQKNFHAGFSRVINRTRIDVTSIRIEYQTETFENYTNHQKLRSQSATLSSLNISANEFLKIWGRTWFLSLGSKIGLNEMATKTYVVNTGEYNPHVKYVKPFIDIDGYSPITKSLVWHTSIHGEYSNKNQYNNSKIQIGGPYTVRGFLKQSLIGNAGIFMRNDLFWTLPTEHMKCGSYQGFCDTFIKGTEIYTLLDTGMIRAVFDHSTQSNIRKSGNIAGSGIGIRRTGKRFIWDASATHAITTSGLRPEGWIASFQAGVNF</sequence>
<name>A0ABT6Q7K7_9PROT</name>
<reference evidence="8" key="1">
    <citation type="submission" date="2023-05" db="EMBL/GenBank/DDBJ databases">
        <title>Whole genome sequence of Commensalibacter sp.</title>
        <authorList>
            <person name="Charoenyingcharoen P."/>
            <person name="Yukphan P."/>
        </authorList>
    </citation>
    <scope>NUCLEOTIDE SEQUENCE</scope>
    <source>
        <strain evidence="8">TBRC 10068</strain>
    </source>
</reference>
<dbReference type="PIRSF" id="PIRSF029745">
    <property type="entry name" value="FhaC"/>
    <property type="match status" value="1"/>
</dbReference>
<dbReference type="Pfam" id="PF08479">
    <property type="entry name" value="POTRA_2"/>
    <property type="match status" value="1"/>
</dbReference>
<dbReference type="PANTHER" id="PTHR34597">
    <property type="entry name" value="SLR1661 PROTEIN"/>
    <property type="match status" value="1"/>
</dbReference>
<feature type="signal peptide" evidence="4">
    <location>
        <begin position="1"/>
        <end position="27"/>
    </location>
</feature>
<organism evidence="8 9">
    <name type="scientific">Commensalibacter nepenthis</name>
    <dbReference type="NCBI Taxonomy" id="3043872"/>
    <lineage>
        <taxon>Bacteria</taxon>
        <taxon>Pseudomonadati</taxon>
        <taxon>Pseudomonadota</taxon>
        <taxon>Alphaproteobacteria</taxon>
        <taxon>Acetobacterales</taxon>
        <taxon>Acetobacteraceae</taxon>
    </lineage>
</organism>
<feature type="domain" description="Polypeptide-transport-associated ShlB-type" evidence="6">
    <location>
        <begin position="76"/>
        <end position="150"/>
    </location>
</feature>
<protein>
    <submittedName>
        <fullName evidence="8">ShlB/FhaC/HecB family hemolysin secretion/activation protein</fullName>
    </submittedName>
</protein>
<feature type="domain" description="ShlB POTRA" evidence="7">
    <location>
        <begin position="151"/>
        <end position="204"/>
    </location>
</feature>
<keyword evidence="1" id="KW-0472">Membrane</keyword>
<evidence type="ECO:0000259" key="6">
    <source>
        <dbReference type="Pfam" id="PF08479"/>
    </source>
</evidence>
<proteinExistence type="predicted"/>
<dbReference type="Gene3D" id="3.10.20.310">
    <property type="entry name" value="membrane protein fhac"/>
    <property type="match status" value="1"/>
</dbReference>
<keyword evidence="1" id="KW-1134">Transmembrane beta strand</keyword>
<evidence type="ECO:0000256" key="3">
    <source>
        <dbReference type="ARBA" id="ARBA00023237"/>
    </source>
</evidence>
<feature type="domain" description="Haemolysin activator HlyB C-terminal" evidence="5">
    <location>
        <begin position="210"/>
        <end position="541"/>
    </location>
</feature>
<keyword evidence="9" id="KW-1185">Reference proteome</keyword>
<keyword evidence="2" id="KW-0812">Transmembrane</keyword>
<dbReference type="Proteomes" id="UP001431775">
    <property type="component" value="Unassembled WGS sequence"/>
</dbReference>
<dbReference type="InterPro" id="IPR027282">
    <property type="entry name" value="TPS"/>
</dbReference>
<dbReference type="EMBL" id="JASBAN010000001">
    <property type="protein sequence ID" value="MDI2112873.1"/>
    <property type="molecule type" value="Genomic_DNA"/>
</dbReference>
<accession>A0ABT6Q7K7</accession>
<dbReference type="InterPro" id="IPR013686">
    <property type="entry name" value="Polypept-transport_assoc_ShlB"/>
</dbReference>
<dbReference type="InterPro" id="IPR005565">
    <property type="entry name" value="Hemolysn_activator_HlyB_C"/>
</dbReference>
<dbReference type="RefSeq" id="WP_281462499.1">
    <property type="nucleotide sequence ID" value="NZ_JASBAN010000001.1"/>
</dbReference>
<dbReference type="InterPro" id="IPR035251">
    <property type="entry name" value="ShlB_POTRA"/>
</dbReference>
<comment type="caution">
    <text evidence="8">The sequence shown here is derived from an EMBL/GenBank/DDBJ whole genome shotgun (WGS) entry which is preliminary data.</text>
</comment>
<evidence type="ECO:0000313" key="8">
    <source>
        <dbReference type="EMBL" id="MDI2112873.1"/>
    </source>
</evidence>
<evidence type="ECO:0000256" key="2">
    <source>
        <dbReference type="ARBA" id="ARBA00022692"/>
    </source>
</evidence>
<dbReference type="Gene3D" id="2.40.160.50">
    <property type="entry name" value="membrane protein fhac: a member of the omp85/tpsb transporter family"/>
    <property type="match status" value="1"/>
</dbReference>
<dbReference type="Pfam" id="PF03865">
    <property type="entry name" value="ShlB"/>
    <property type="match status" value="1"/>
</dbReference>
<dbReference type="Pfam" id="PF17287">
    <property type="entry name" value="POTRA_3"/>
    <property type="match status" value="1"/>
</dbReference>